<dbReference type="InParanoid" id="A0A0C3E615"/>
<dbReference type="OrthoDB" id="3200967at2759"/>
<evidence type="ECO:0000259" key="1">
    <source>
        <dbReference type="Pfam" id="PF18802"/>
    </source>
</evidence>
<accession>A0A0C3E615</accession>
<reference evidence="3" key="2">
    <citation type="submission" date="2015-01" db="EMBL/GenBank/DDBJ databases">
        <title>Evolutionary Origins and Diversification of the Mycorrhizal Mutualists.</title>
        <authorList>
            <consortium name="DOE Joint Genome Institute"/>
            <consortium name="Mycorrhizal Genomics Consortium"/>
            <person name="Kohler A."/>
            <person name="Kuo A."/>
            <person name="Nagy L.G."/>
            <person name="Floudas D."/>
            <person name="Copeland A."/>
            <person name="Barry K.W."/>
            <person name="Cichocki N."/>
            <person name="Veneault-Fourrey C."/>
            <person name="LaButti K."/>
            <person name="Lindquist E.A."/>
            <person name="Lipzen A."/>
            <person name="Lundell T."/>
            <person name="Morin E."/>
            <person name="Murat C."/>
            <person name="Riley R."/>
            <person name="Ohm R."/>
            <person name="Sun H."/>
            <person name="Tunlid A."/>
            <person name="Henrissat B."/>
            <person name="Grigoriev I.V."/>
            <person name="Hibbett D.S."/>
            <person name="Martin F."/>
        </authorList>
    </citation>
    <scope>NUCLEOTIDE SEQUENCE [LARGE SCALE GENOMIC DNA]</scope>
    <source>
        <strain evidence="3">Foug A</strain>
    </source>
</reference>
<dbReference type="Proteomes" id="UP000053989">
    <property type="component" value="Unassembled WGS sequence"/>
</dbReference>
<evidence type="ECO:0000313" key="3">
    <source>
        <dbReference type="Proteomes" id="UP000053989"/>
    </source>
</evidence>
<gene>
    <name evidence="2" type="ORF">SCLCIDRAFT_76398</name>
</gene>
<dbReference type="InterPro" id="IPR041320">
    <property type="entry name" value="CxC1"/>
</dbReference>
<dbReference type="Pfam" id="PF18802">
    <property type="entry name" value="CxC1"/>
    <property type="match status" value="1"/>
</dbReference>
<dbReference type="STRING" id="1036808.A0A0C3E615"/>
<feature type="non-terminal residue" evidence="2">
    <location>
        <position position="1"/>
    </location>
</feature>
<dbReference type="EMBL" id="KN822034">
    <property type="protein sequence ID" value="KIM63461.1"/>
    <property type="molecule type" value="Genomic_DNA"/>
</dbReference>
<feature type="non-terminal residue" evidence="2">
    <location>
        <position position="137"/>
    </location>
</feature>
<feature type="domain" description="CxC1-like cysteine cluster associated with KDZ transposases" evidence="1">
    <location>
        <begin position="60"/>
        <end position="130"/>
    </location>
</feature>
<protein>
    <recommendedName>
        <fullName evidence="1">CxC1-like cysteine cluster associated with KDZ transposases domain-containing protein</fullName>
    </recommendedName>
</protein>
<dbReference type="AlphaFoldDB" id="A0A0C3E615"/>
<sequence>NQWQRWSQDIIPALFKPYMQYLEASQSLCMTVDPKVLSPGQCPTCPLQQLTVCCLFFDHVPGLEEAEICYCMCIPAPICLMARGLFACSPVAPTLAIDLCVLEFVKTLFVRLTPNTTAWCDALGHFLDAQGYKLQSK</sequence>
<reference evidence="2 3" key="1">
    <citation type="submission" date="2014-04" db="EMBL/GenBank/DDBJ databases">
        <authorList>
            <consortium name="DOE Joint Genome Institute"/>
            <person name="Kuo A."/>
            <person name="Kohler A."/>
            <person name="Nagy L.G."/>
            <person name="Floudas D."/>
            <person name="Copeland A."/>
            <person name="Barry K.W."/>
            <person name="Cichocki N."/>
            <person name="Veneault-Fourrey C."/>
            <person name="LaButti K."/>
            <person name="Lindquist E.A."/>
            <person name="Lipzen A."/>
            <person name="Lundell T."/>
            <person name="Morin E."/>
            <person name="Murat C."/>
            <person name="Sun H."/>
            <person name="Tunlid A."/>
            <person name="Henrissat B."/>
            <person name="Grigoriev I.V."/>
            <person name="Hibbett D.S."/>
            <person name="Martin F."/>
            <person name="Nordberg H.P."/>
            <person name="Cantor M.N."/>
            <person name="Hua S.X."/>
        </authorList>
    </citation>
    <scope>NUCLEOTIDE SEQUENCE [LARGE SCALE GENOMIC DNA]</scope>
    <source>
        <strain evidence="2 3">Foug A</strain>
    </source>
</reference>
<keyword evidence="3" id="KW-1185">Reference proteome</keyword>
<evidence type="ECO:0000313" key="2">
    <source>
        <dbReference type="EMBL" id="KIM63461.1"/>
    </source>
</evidence>
<proteinExistence type="predicted"/>
<dbReference type="HOGENOM" id="CLU_004552_6_2_1"/>
<name>A0A0C3E615_9AGAM</name>
<organism evidence="2 3">
    <name type="scientific">Scleroderma citrinum Foug A</name>
    <dbReference type="NCBI Taxonomy" id="1036808"/>
    <lineage>
        <taxon>Eukaryota</taxon>
        <taxon>Fungi</taxon>
        <taxon>Dikarya</taxon>
        <taxon>Basidiomycota</taxon>
        <taxon>Agaricomycotina</taxon>
        <taxon>Agaricomycetes</taxon>
        <taxon>Agaricomycetidae</taxon>
        <taxon>Boletales</taxon>
        <taxon>Sclerodermatineae</taxon>
        <taxon>Sclerodermataceae</taxon>
        <taxon>Scleroderma</taxon>
    </lineage>
</organism>